<name>A4TTX9_9PROT</name>
<gene>
    <name evidence="1" type="ORF">MGR_0295</name>
</gene>
<evidence type="ECO:0000313" key="1">
    <source>
        <dbReference type="EMBL" id="CAM74086.1"/>
    </source>
</evidence>
<keyword evidence="1" id="KW-0808">Transferase</keyword>
<accession>A4TTX9</accession>
<dbReference type="AlphaFoldDB" id="A4TTX9"/>
<sequence>MNTDFFRHGDLAPTIAAAGLRAVDIGSRGGFDPDLLPIAWAVDGIGFEPEPQAFAQLQAIDPAPWRSVRWLPFAIGAVNGPATLWIPPDPVGASLLEHDPAVGERFGLSHLTSNCRPLTVDTVTPGPRPWPGWPLPRLPEAGCGGGRNCPSCKPPQQTLAATVAIKGRGVGRPRPQEPAAGGRHGCVLARPRASSGWTSSAPCAGDPPRWRRIPYSWRGQPGYSRGQIGQCDLLYFRRPDTLAADRQTLAAGLIAMALGYFDHALPLLTRSGVKVDAVAHASRRLGRRVAWQQMRANLRELVPLLRSLLGGVPN</sequence>
<proteinExistence type="predicted"/>
<dbReference type="EMBL" id="CU459003">
    <property type="protein sequence ID" value="CAM74086.1"/>
    <property type="molecule type" value="Genomic_DNA"/>
</dbReference>
<dbReference type="GO" id="GO:0008168">
    <property type="term" value="F:methyltransferase activity"/>
    <property type="evidence" value="ECO:0007669"/>
    <property type="project" value="UniProtKB-KW"/>
</dbReference>
<reference evidence="1" key="1">
    <citation type="journal article" date="2007" name="J. Bacteriol.">
        <title>Comparative genome analysis of four magnetotactic bacteria reveals a complex set of group-specific genes implicated in magnetosome biomineralization and function.</title>
        <authorList>
            <person name="Richter M."/>
            <person name="Kube M."/>
            <person name="Bazylinski D.A."/>
            <person name="Lombardot T."/>
            <person name="Gloeckner F.O."/>
            <person name="Reinhardt R."/>
            <person name="Schueler D."/>
        </authorList>
    </citation>
    <scope>NUCLEOTIDE SEQUENCE</scope>
    <source>
        <strain evidence="1">MSR-1</strain>
    </source>
</reference>
<organism evidence="1">
    <name type="scientific">Magnetospirillum gryphiswaldense</name>
    <dbReference type="NCBI Taxonomy" id="55518"/>
    <lineage>
        <taxon>Bacteria</taxon>
        <taxon>Pseudomonadati</taxon>
        <taxon>Pseudomonadota</taxon>
        <taxon>Alphaproteobacteria</taxon>
        <taxon>Rhodospirillales</taxon>
        <taxon>Rhodospirillaceae</taxon>
        <taxon>Magnetospirillum</taxon>
    </lineage>
</organism>
<keyword evidence="1" id="KW-0489">Methyltransferase</keyword>
<dbReference type="GO" id="GO:0032259">
    <property type="term" value="P:methylation"/>
    <property type="evidence" value="ECO:0007669"/>
    <property type="project" value="UniProtKB-KW"/>
</dbReference>
<protein>
    <submittedName>
        <fullName evidence="1">SAM-dependent methyltransferases</fullName>
    </submittedName>
</protein>